<accession>A0ABT1MG61</accession>
<evidence type="ECO:0000313" key="1">
    <source>
        <dbReference type="EMBL" id="MCP9611622.1"/>
    </source>
</evidence>
<gene>
    <name evidence="1" type="ORF">NMU02_05905</name>
</gene>
<protein>
    <submittedName>
        <fullName evidence="1">GNAT family N-acetyltransferase</fullName>
        <ecNumber evidence="1">2.3.1.-</ecNumber>
    </submittedName>
</protein>
<dbReference type="Proteomes" id="UP001205603">
    <property type="component" value="Unassembled WGS sequence"/>
</dbReference>
<keyword evidence="1" id="KW-0012">Acyltransferase</keyword>
<proteinExistence type="predicted"/>
<name>A0ABT1MG61_9BACT</name>
<evidence type="ECO:0000313" key="2">
    <source>
        <dbReference type="Proteomes" id="UP001205603"/>
    </source>
</evidence>
<dbReference type="GO" id="GO:0016746">
    <property type="term" value="F:acyltransferase activity"/>
    <property type="evidence" value="ECO:0007669"/>
    <property type="project" value="UniProtKB-KW"/>
</dbReference>
<keyword evidence="2" id="KW-1185">Reference proteome</keyword>
<sequence length="312" mass="36226">MAIEIVKYNAAMKNEWDRFVDGSKNGTFLFKRDYMEYHADRFTDYSLLFFEGNKLLGLLPANRKDDTLFSHQGLTYGGLVMNFKITATAVLEIFTALLHYLRSVGIFRLVYKCIPHIYHRYPAEEDLYAMFRNNARLMARNLSTAVLLENRLRYNESRRHSVKMAHNMGIAVRESSDFEPFWKVLTENLQERYGVNPVHSLKEIIYLKERFPEKIRLFESRKNNETIAGCVIYDGGPVMHVQYSSASHVGKECGASDMLFSYLIENRCAGKKYFEFGQSTEENGFFLNEGLISYKEGFGGRGINYDIYEIIL</sequence>
<dbReference type="RefSeq" id="WP_255026502.1">
    <property type="nucleotide sequence ID" value="NZ_JANDHW010000004.1"/>
</dbReference>
<keyword evidence="1" id="KW-0808">Transferase</keyword>
<dbReference type="InterPro" id="IPR016181">
    <property type="entry name" value="Acyl_CoA_acyltransferase"/>
</dbReference>
<dbReference type="EC" id="2.3.1.-" evidence="1"/>
<dbReference type="EMBL" id="JANDHW010000004">
    <property type="protein sequence ID" value="MCP9611622.1"/>
    <property type="molecule type" value="Genomic_DNA"/>
</dbReference>
<dbReference type="SUPFAM" id="SSF55729">
    <property type="entry name" value="Acyl-CoA N-acyltransferases (Nat)"/>
    <property type="match status" value="1"/>
</dbReference>
<organism evidence="1 2">
    <name type="scientific">Coprobacter tertius</name>
    <dbReference type="NCBI Taxonomy" id="2944915"/>
    <lineage>
        <taxon>Bacteria</taxon>
        <taxon>Pseudomonadati</taxon>
        <taxon>Bacteroidota</taxon>
        <taxon>Bacteroidia</taxon>
        <taxon>Bacteroidales</taxon>
        <taxon>Barnesiellaceae</taxon>
        <taxon>Coprobacter</taxon>
    </lineage>
</organism>
<reference evidence="1 2" key="1">
    <citation type="submission" date="2022-07" db="EMBL/GenBank/DDBJ databases">
        <title>Fecal culturing of patients with breast cancer.</title>
        <authorList>
            <person name="Teng N.M.Y."/>
            <person name="Kiu R."/>
            <person name="Evans R."/>
            <person name="Baker D.J."/>
            <person name="Zenner C."/>
            <person name="Robinson S.D."/>
            <person name="Hall L.J."/>
        </authorList>
    </citation>
    <scope>NUCLEOTIDE SEQUENCE [LARGE SCALE GENOMIC DNA]</scope>
    <source>
        <strain evidence="1 2">LH1063</strain>
    </source>
</reference>
<comment type="caution">
    <text evidence="1">The sequence shown here is derived from an EMBL/GenBank/DDBJ whole genome shotgun (WGS) entry which is preliminary data.</text>
</comment>
<dbReference type="Gene3D" id="3.40.630.30">
    <property type="match status" value="1"/>
</dbReference>